<dbReference type="PROSITE" id="PS50198">
    <property type="entry name" value="PPIC_PPIASE_2"/>
    <property type="match status" value="1"/>
</dbReference>
<feature type="signal peptide" evidence="3">
    <location>
        <begin position="1"/>
        <end position="30"/>
    </location>
</feature>
<dbReference type="InterPro" id="IPR000297">
    <property type="entry name" value="PPIase_PpiC"/>
</dbReference>
<evidence type="ECO:0000259" key="4">
    <source>
        <dbReference type="PROSITE" id="PS50198"/>
    </source>
</evidence>
<comment type="similarity">
    <text evidence="1">Belongs to the PpiC/parvulin rotamase family.</text>
</comment>
<keyword evidence="2 5" id="KW-0413">Isomerase</keyword>
<organism evidence="5 6">
    <name type="scientific">Achromobacter pestifer</name>
    <dbReference type="NCBI Taxonomy" id="1353889"/>
    <lineage>
        <taxon>Bacteria</taxon>
        <taxon>Pseudomonadati</taxon>
        <taxon>Pseudomonadota</taxon>
        <taxon>Betaproteobacteria</taxon>
        <taxon>Burkholderiales</taxon>
        <taxon>Alcaligenaceae</taxon>
        <taxon>Achromobacter</taxon>
    </lineage>
</organism>
<evidence type="ECO:0000256" key="2">
    <source>
        <dbReference type="PROSITE-ProRule" id="PRU00278"/>
    </source>
</evidence>
<feature type="chain" id="PRO_5028903943" evidence="3">
    <location>
        <begin position="31"/>
        <end position="312"/>
    </location>
</feature>
<keyword evidence="2" id="KW-0697">Rotamase</keyword>
<dbReference type="RefSeq" id="WP_175174860.1">
    <property type="nucleotide sequence ID" value="NZ_CADIJX010000003.1"/>
</dbReference>
<dbReference type="PROSITE" id="PS51318">
    <property type="entry name" value="TAT"/>
    <property type="match status" value="1"/>
</dbReference>
<gene>
    <name evidence="5" type="primary">surA_2</name>
    <name evidence="5" type="ORF">LMG3431_02555</name>
</gene>
<sequence length="312" mass="33317">MMQRRGIFSGHALLGAVALLGAMHAPVAVAAEPAQSAVAVSGSVSVGRSEVQDFVATLPPEQRQRLSENPQALEQWVRGRLADKLLIAEATAQQWSQRPEIARQIEAATWEIVARSYLASVSQVPSDYPSDTELTAAYNRVKGNLTKPASYRISQVFISAPVGDQGGVAAARKTADEAAQKARRPKADFSKLITEYEKGAEAPAAETGWVTLDQLLPEVRPVVAKLKAGEVSEPVQSPAGFHVLKLVESREAQPATFEEAKEGLRARMKQERQGQIARAYLDGLANGAAVKVDGQAMKNVVDAATAASGSKR</sequence>
<dbReference type="GO" id="GO:0003755">
    <property type="term" value="F:peptidyl-prolyl cis-trans isomerase activity"/>
    <property type="evidence" value="ECO:0007669"/>
    <property type="project" value="UniProtKB-KW"/>
</dbReference>
<evidence type="ECO:0000313" key="5">
    <source>
        <dbReference type="EMBL" id="CAB3647280.1"/>
    </source>
</evidence>
<dbReference type="InterPro" id="IPR046357">
    <property type="entry name" value="PPIase_dom_sf"/>
</dbReference>
<name>A0A6S6YWH0_9BURK</name>
<feature type="domain" description="PpiC" evidence="4">
    <location>
        <begin position="148"/>
        <end position="248"/>
    </location>
</feature>
<reference evidence="5 6" key="1">
    <citation type="submission" date="2020-04" db="EMBL/GenBank/DDBJ databases">
        <authorList>
            <person name="De Canck E."/>
        </authorList>
    </citation>
    <scope>NUCLEOTIDE SEQUENCE [LARGE SCALE GENOMIC DNA]</scope>
    <source>
        <strain evidence="5 6">LMG 3431</strain>
    </source>
</reference>
<dbReference type="Pfam" id="PF13145">
    <property type="entry name" value="Rotamase_2"/>
    <property type="match status" value="1"/>
</dbReference>
<dbReference type="PANTHER" id="PTHR47245">
    <property type="entry name" value="PEPTIDYLPROLYL ISOMERASE"/>
    <property type="match status" value="1"/>
</dbReference>
<evidence type="ECO:0000256" key="1">
    <source>
        <dbReference type="ARBA" id="ARBA00007656"/>
    </source>
</evidence>
<dbReference type="EMBL" id="CADIJX010000003">
    <property type="protein sequence ID" value="CAB3647280.1"/>
    <property type="molecule type" value="Genomic_DNA"/>
</dbReference>
<dbReference type="PANTHER" id="PTHR47245:SF3">
    <property type="entry name" value="PEPTIDYL-PROLYL CIS-TRANS ISOMERASE, PPIC-TYPE-RELATED"/>
    <property type="match status" value="1"/>
</dbReference>
<dbReference type="SUPFAM" id="SSF54534">
    <property type="entry name" value="FKBP-like"/>
    <property type="match status" value="1"/>
</dbReference>
<protein>
    <submittedName>
        <fullName evidence="5">Chaperone SurA</fullName>
        <ecNumber evidence="5">5.2.1.8</ecNumber>
    </submittedName>
</protein>
<accession>A0A6S6YWH0</accession>
<proteinExistence type="inferred from homology"/>
<dbReference type="Proteomes" id="UP000494108">
    <property type="component" value="Unassembled WGS sequence"/>
</dbReference>
<dbReference type="Gene3D" id="3.10.50.40">
    <property type="match status" value="1"/>
</dbReference>
<dbReference type="InterPro" id="IPR050245">
    <property type="entry name" value="PrsA_foldase"/>
</dbReference>
<evidence type="ECO:0000313" key="6">
    <source>
        <dbReference type="Proteomes" id="UP000494108"/>
    </source>
</evidence>
<dbReference type="InterPro" id="IPR006311">
    <property type="entry name" value="TAT_signal"/>
</dbReference>
<evidence type="ECO:0000256" key="3">
    <source>
        <dbReference type="SAM" id="SignalP"/>
    </source>
</evidence>
<keyword evidence="6" id="KW-1185">Reference proteome</keyword>
<dbReference type="AlphaFoldDB" id="A0A6S6YWH0"/>
<dbReference type="EC" id="5.2.1.8" evidence="5"/>
<keyword evidence="3" id="KW-0732">Signal</keyword>